<comment type="caution">
    <text evidence="1">The sequence shown here is derived from an EMBL/GenBank/DDBJ whole genome shotgun (WGS) entry which is preliminary data.</text>
</comment>
<gene>
    <name evidence="1" type="ORF">GGR23_001194</name>
</gene>
<accession>A0A7W6J3G4</accession>
<keyword evidence="2" id="KW-1185">Reference proteome</keyword>
<evidence type="ECO:0000313" key="1">
    <source>
        <dbReference type="EMBL" id="MBB4064017.1"/>
    </source>
</evidence>
<dbReference type="AlphaFoldDB" id="A0A7W6J3G4"/>
<name>A0A7W6J3G4_9HYPH</name>
<dbReference type="EMBL" id="JACIEZ010000002">
    <property type="protein sequence ID" value="MBB4064017.1"/>
    <property type="molecule type" value="Genomic_DNA"/>
</dbReference>
<dbReference type="Proteomes" id="UP000528286">
    <property type="component" value="Unassembled WGS sequence"/>
</dbReference>
<protein>
    <submittedName>
        <fullName evidence="1">Uncharacterized protein</fullName>
    </submittedName>
</protein>
<reference evidence="1 2" key="1">
    <citation type="submission" date="2020-08" db="EMBL/GenBank/DDBJ databases">
        <title>Genomic Encyclopedia of Type Strains, Phase IV (KMG-IV): sequencing the most valuable type-strain genomes for metagenomic binning, comparative biology and taxonomic classification.</title>
        <authorList>
            <person name="Goeker M."/>
        </authorList>
    </citation>
    <scope>NUCLEOTIDE SEQUENCE [LARGE SCALE GENOMIC DNA]</scope>
    <source>
        <strain evidence="1 2">DSM 29853</strain>
    </source>
</reference>
<evidence type="ECO:0000313" key="2">
    <source>
        <dbReference type="Proteomes" id="UP000528286"/>
    </source>
</evidence>
<proteinExistence type="predicted"/>
<dbReference type="RefSeq" id="WP_183365260.1">
    <property type="nucleotide sequence ID" value="NZ_JACIEZ010000002.1"/>
</dbReference>
<sequence>MKDSVFIKLLSEHGIDLPDVDRIRIPAHMLPVLSSLLRTMRKLGLHREIRVTGISLTDERVRLDFEMRSPVGHSRARDLHLIMCRAEAEFLTIADDFTEVLRNVS</sequence>
<organism evidence="1 2">
    <name type="scientific">Gellertiella hungarica</name>
    <dbReference type="NCBI Taxonomy" id="1572859"/>
    <lineage>
        <taxon>Bacteria</taxon>
        <taxon>Pseudomonadati</taxon>
        <taxon>Pseudomonadota</taxon>
        <taxon>Alphaproteobacteria</taxon>
        <taxon>Hyphomicrobiales</taxon>
        <taxon>Rhizobiaceae</taxon>
        <taxon>Gellertiella</taxon>
    </lineage>
</organism>